<dbReference type="GO" id="GO:0060271">
    <property type="term" value="P:cilium assembly"/>
    <property type="evidence" value="ECO:0007669"/>
    <property type="project" value="TreeGrafter"/>
</dbReference>
<dbReference type="PANTHER" id="PTHR12969:SF7">
    <property type="entry name" value="INTRAFLAGELLAR TRANSPORT PROTEIN 52 HOMOLOG"/>
    <property type="match status" value="1"/>
</dbReference>
<dbReference type="GO" id="GO:0042073">
    <property type="term" value="P:intraciliary transport"/>
    <property type="evidence" value="ECO:0007669"/>
    <property type="project" value="TreeGrafter"/>
</dbReference>
<dbReference type="InterPro" id="IPR029062">
    <property type="entry name" value="Class_I_gatase-like"/>
</dbReference>
<feature type="domain" description="IFT52 central" evidence="1">
    <location>
        <begin position="298"/>
        <end position="378"/>
    </location>
</feature>
<evidence type="ECO:0000313" key="4">
    <source>
        <dbReference type="Proteomes" id="UP000001876"/>
    </source>
</evidence>
<dbReference type="KEGG" id="mpp:MICPUCDRAFT_32015"/>
<organism evidence="4">
    <name type="scientific">Micromonas pusilla (strain CCMP1545)</name>
    <name type="common">Picoplanktonic green alga</name>
    <dbReference type="NCBI Taxonomy" id="564608"/>
    <lineage>
        <taxon>Eukaryota</taxon>
        <taxon>Viridiplantae</taxon>
        <taxon>Chlorophyta</taxon>
        <taxon>Mamiellophyceae</taxon>
        <taxon>Mamiellales</taxon>
        <taxon>Mamiellaceae</taxon>
        <taxon>Micromonas</taxon>
    </lineage>
</organism>
<dbReference type="InterPro" id="IPR055460">
    <property type="entry name" value="IFT52_central"/>
</dbReference>
<evidence type="ECO:0000259" key="1">
    <source>
        <dbReference type="Pfam" id="PF23352"/>
    </source>
</evidence>
<dbReference type="Pfam" id="PF23355">
    <property type="entry name" value="IFT52_GIFT"/>
    <property type="match status" value="1"/>
</dbReference>
<evidence type="ECO:0000259" key="2">
    <source>
        <dbReference type="Pfam" id="PF23355"/>
    </source>
</evidence>
<dbReference type="PROSITE" id="PS51257">
    <property type="entry name" value="PROKAR_LIPOPROTEIN"/>
    <property type="match status" value="1"/>
</dbReference>
<dbReference type="SUPFAM" id="SSF52317">
    <property type="entry name" value="Class I glutamine amidotransferase-like"/>
    <property type="match status" value="1"/>
</dbReference>
<keyword evidence="3" id="KW-0966">Cell projection</keyword>
<dbReference type="Pfam" id="PF23352">
    <property type="entry name" value="IFT52_central"/>
    <property type="match status" value="1"/>
</dbReference>
<dbReference type="InterPro" id="IPR039975">
    <property type="entry name" value="IFT52"/>
</dbReference>
<keyword evidence="3" id="KW-0969">Cilium</keyword>
<evidence type="ECO:0000313" key="3">
    <source>
        <dbReference type="EMBL" id="EEH59987.1"/>
    </source>
</evidence>
<keyword evidence="4" id="KW-1185">Reference proteome</keyword>
<dbReference type="STRING" id="564608.C1MLQ9"/>
<reference evidence="3 4" key="1">
    <citation type="journal article" date="2009" name="Science">
        <title>Green evolution and dynamic adaptations revealed by genomes of the marine picoeukaryotes Micromonas.</title>
        <authorList>
            <person name="Worden A.Z."/>
            <person name="Lee J.H."/>
            <person name="Mock T."/>
            <person name="Rouze P."/>
            <person name="Simmons M.P."/>
            <person name="Aerts A.L."/>
            <person name="Allen A.E."/>
            <person name="Cuvelier M.L."/>
            <person name="Derelle E."/>
            <person name="Everett M.V."/>
            <person name="Foulon E."/>
            <person name="Grimwood J."/>
            <person name="Gundlach H."/>
            <person name="Henrissat B."/>
            <person name="Napoli C."/>
            <person name="McDonald S.M."/>
            <person name="Parker M.S."/>
            <person name="Rombauts S."/>
            <person name="Salamov A."/>
            <person name="Von Dassow P."/>
            <person name="Badger J.H."/>
            <person name="Coutinho P.M."/>
            <person name="Demir E."/>
            <person name="Dubchak I."/>
            <person name="Gentemann C."/>
            <person name="Eikrem W."/>
            <person name="Gready J.E."/>
            <person name="John U."/>
            <person name="Lanier W."/>
            <person name="Lindquist E.A."/>
            <person name="Lucas S."/>
            <person name="Mayer K.F."/>
            <person name="Moreau H."/>
            <person name="Not F."/>
            <person name="Otillar R."/>
            <person name="Panaud O."/>
            <person name="Pangilinan J."/>
            <person name="Paulsen I."/>
            <person name="Piegu B."/>
            <person name="Poliakov A."/>
            <person name="Robbens S."/>
            <person name="Schmutz J."/>
            <person name="Toulza E."/>
            <person name="Wyss T."/>
            <person name="Zelensky A."/>
            <person name="Zhou K."/>
            <person name="Armbrust E.V."/>
            <person name="Bhattacharya D."/>
            <person name="Goodenough U.W."/>
            <person name="Van de Peer Y."/>
            <person name="Grigoriev I.V."/>
        </authorList>
    </citation>
    <scope>NUCLEOTIDE SEQUENCE [LARGE SCALE GENOMIC DNA]</scope>
    <source>
        <strain evidence="3 4">CCMP1545</strain>
    </source>
</reference>
<dbReference type="Gene3D" id="6.10.250.2800">
    <property type="match status" value="1"/>
</dbReference>
<dbReference type="GO" id="GO:0030992">
    <property type="term" value="C:intraciliary transport particle B"/>
    <property type="evidence" value="ECO:0007669"/>
    <property type="project" value="TreeGrafter"/>
</dbReference>
<sequence length="457" mass="50309">MRESSGNSRIGPQVQAGGPAILFSCTESEKYHPESNLSGFARWFRRLRATFRLATLTGPITAEKLEGIDILVSPQEKFSLSELETLKDFIHGGGAILFLCDEGGQPAMGTSIDYLLEEYGISTNGDVLVSTSRQTFFHPKEPLVFDGVPKRSILSKVDRIQRTLGSVISSGSNDSTFHFGDTSGDVGLTFVVPSGATLVVRKPAATILSSGKLAYPMQRPVCATWHGGGSRGQNKGRIAVLGSGKMATDYWFDREDNARVLDFIMQWLATDSKVNLYDLDAEDLEIGEYILLQDTVNLAGRPRSSLEEGDNKPKDFTVMFVGTVYVEDTDFVHETFELYNRLMVEKANLSLIAPQFECPLPPLQPSVFPPALSEPPPPALDLFDLELAFSTEQTRLANVFVQCTAGRSDDFAFFVREGSCLCGFTNDKKDSTTLSCKAQLAKIFCQLINFKMSEELH</sequence>
<accession>C1MLQ9</accession>
<dbReference type="CDD" id="cd23683">
    <property type="entry name" value="IFT52_CTD"/>
    <property type="match status" value="1"/>
</dbReference>
<dbReference type="Proteomes" id="UP000001876">
    <property type="component" value="Unassembled WGS sequence"/>
</dbReference>
<dbReference type="GO" id="GO:0005814">
    <property type="term" value="C:centriole"/>
    <property type="evidence" value="ECO:0007669"/>
    <property type="project" value="TreeGrafter"/>
</dbReference>
<dbReference type="EMBL" id="GG663736">
    <property type="protein sequence ID" value="EEH59987.1"/>
    <property type="molecule type" value="Genomic_DNA"/>
</dbReference>
<dbReference type="GeneID" id="9681611"/>
<protein>
    <submittedName>
        <fullName evidence="3">Intraflagellar transport protein IFT52</fullName>
    </submittedName>
</protein>
<dbReference type="OMA" id="NWNVEQN"/>
<dbReference type="OrthoDB" id="10259368at2759"/>
<keyword evidence="3" id="KW-0282">Flagellum</keyword>
<dbReference type="eggNOG" id="KOG3861">
    <property type="taxonomic scope" value="Eukaryota"/>
</dbReference>
<gene>
    <name evidence="3" type="primary">IFT52</name>
    <name evidence="3" type="ORF">MICPUCDRAFT_32015</name>
</gene>
<dbReference type="InterPro" id="IPR055458">
    <property type="entry name" value="IFT52_GIFT"/>
</dbReference>
<dbReference type="GO" id="GO:0005929">
    <property type="term" value="C:cilium"/>
    <property type="evidence" value="ECO:0007669"/>
    <property type="project" value="TreeGrafter"/>
</dbReference>
<proteinExistence type="predicted"/>
<dbReference type="RefSeq" id="XP_003056611.1">
    <property type="nucleotide sequence ID" value="XM_003056565.1"/>
</dbReference>
<dbReference type="AlphaFoldDB" id="C1MLQ9"/>
<name>C1MLQ9_MICPC</name>
<feature type="domain" description="IFT52 GIFT" evidence="2">
    <location>
        <begin position="21"/>
        <end position="282"/>
    </location>
</feature>
<dbReference type="PANTHER" id="PTHR12969">
    <property type="entry name" value="NGD5/OSM-6/IFT52"/>
    <property type="match status" value="1"/>
</dbReference>